<evidence type="ECO:0000256" key="7">
    <source>
        <dbReference type="SAM" id="Phobius"/>
    </source>
</evidence>
<protein>
    <recommendedName>
        <fullName evidence="10">Cytochrome P450</fullName>
    </recommendedName>
</protein>
<organism evidence="8 9">
    <name type="scientific">Kuraishia capsulata CBS 1993</name>
    <dbReference type="NCBI Taxonomy" id="1382522"/>
    <lineage>
        <taxon>Eukaryota</taxon>
        <taxon>Fungi</taxon>
        <taxon>Dikarya</taxon>
        <taxon>Ascomycota</taxon>
        <taxon>Saccharomycotina</taxon>
        <taxon>Pichiomycetes</taxon>
        <taxon>Pichiales</taxon>
        <taxon>Pichiaceae</taxon>
        <taxon>Kuraishia</taxon>
    </lineage>
</organism>
<dbReference type="Proteomes" id="UP000019384">
    <property type="component" value="Unassembled WGS sequence"/>
</dbReference>
<evidence type="ECO:0000256" key="6">
    <source>
        <dbReference type="RuleBase" id="RU000461"/>
    </source>
</evidence>
<sequence length="501" mass="57707">MIQEIIKSLLDHEELLFVIQCTVVAFGVFHYILYPLYFHPLAKIPGPKLAALTQYYNHYYTWAEKRNRWVQSLHENYGPIVRLGPDEVDISDAAYIKDIYTGNYDKTSFYENFCNYGSFNTFSSLGKEAHRQSRKISSKFYSKSNVTSAKNQEKVRESISSTLGVMENYLGESIDVFLLFQQMAIDTVSKFAFGKSYDPLLSDPMGWGEKVIHNFSCTAGTSFWTTNMPRFYNYVVPEQLQKAGAFVRDWNWKLAEKAFERASENDDEETLVSVLMKGGKNVRAVASECFDHVAAGHETTGTTLAYFYLNMARYPDIQERLISELKIRFGEPHGLESCYLADVEELPYLNAVLLENFRLHAAIPGEEPRTVPASGLQWRGSKETPEVLIPKGTTVTMQPYTVHRDKEVFENPECFNPDRWFTDESKLREMNRRMMPFGAGSRSCIGMHIAQEEIRLIIASSFLRYRVKMDPAFDYVKNMEMADRYTSHPMGDKCFMVFEKI</sequence>
<dbReference type="InterPro" id="IPR017972">
    <property type="entry name" value="Cyt_P450_CS"/>
</dbReference>
<evidence type="ECO:0000256" key="2">
    <source>
        <dbReference type="ARBA" id="ARBA00010617"/>
    </source>
</evidence>
<dbReference type="InterPro" id="IPR036396">
    <property type="entry name" value="Cyt_P450_sf"/>
</dbReference>
<keyword evidence="6" id="KW-0560">Oxidoreductase</keyword>
<keyword evidence="7" id="KW-1133">Transmembrane helix</keyword>
<dbReference type="STRING" id="1382522.W6MXR0"/>
<dbReference type="Gene3D" id="1.10.630.10">
    <property type="entry name" value="Cytochrome P450"/>
    <property type="match status" value="1"/>
</dbReference>
<dbReference type="CDD" id="cd11059">
    <property type="entry name" value="CYP_fungal"/>
    <property type="match status" value="1"/>
</dbReference>
<dbReference type="GO" id="GO:0020037">
    <property type="term" value="F:heme binding"/>
    <property type="evidence" value="ECO:0007669"/>
    <property type="project" value="InterPro"/>
</dbReference>
<dbReference type="OrthoDB" id="1470350at2759"/>
<dbReference type="PRINTS" id="PR00385">
    <property type="entry name" value="P450"/>
</dbReference>
<evidence type="ECO:0000256" key="5">
    <source>
        <dbReference type="PIRSR" id="PIRSR602401-1"/>
    </source>
</evidence>
<dbReference type="InterPro" id="IPR001128">
    <property type="entry name" value="Cyt_P450"/>
</dbReference>
<keyword evidence="3 5" id="KW-0479">Metal-binding</keyword>
<keyword evidence="4 5" id="KW-0408">Iron</keyword>
<evidence type="ECO:0000256" key="3">
    <source>
        <dbReference type="ARBA" id="ARBA00022723"/>
    </source>
</evidence>
<evidence type="ECO:0000256" key="1">
    <source>
        <dbReference type="ARBA" id="ARBA00001971"/>
    </source>
</evidence>
<dbReference type="GeneID" id="34522700"/>
<dbReference type="GO" id="GO:0005506">
    <property type="term" value="F:iron ion binding"/>
    <property type="evidence" value="ECO:0007669"/>
    <property type="project" value="InterPro"/>
</dbReference>
<keyword evidence="7" id="KW-0812">Transmembrane</keyword>
<dbReference type="PROSITE" id="PS00086">
    <property type="entry name" value="CYTOCHROME_P450"/>
    <property type="match status" value="1"/>
</dbReference>
<dbReference type="PANTHER" id="PTHR24305:SF166">
    <property type="entry name" value="CYTOCHROME P450 12A4, MITOCHONDRIAL-RELATED"/>
    <property type="match status" value="1"/>
</dbReference>
<name>W6MXR0_9ASCO</name>
<evidence type="ECO:0000313" key="8">
    <source>
        <dbReference type="EMBL" id="CDK29325.1"/>
    </source>
</evidence>
<dbReference type="PANTHER" id="PTHR24305">
    <property type="entry name" value="CYTOCHROME P450"/>
    <property type="match status" value="1"/>
</dbReference>
<feature type="binding site" description="axial binding residue" evidence="5">
    <location>
        <position position="444"/>
    </location>
    <ligand>
        <name>heme</name>
        <dbReference type="ChEBI" id="CHEBI:30413"/>
    </ligand>
    <ligandPart>
        <name>Fe</name>
        <dbReference type="ChEBI" id="CHEBI:18248"/>
    </ligandPart>
</feature>
<dbReference type="InterPro" id="IPR050121">
    <property type="entry name" value="Cytochrome_P450_monoxygenase"/>
</dbReference>
<comment type="cofactor">
    <cofactor evidence="1 5">
        <name>heme</name>
        <dbReference type="ChEBI" id="CHEBI:30413"/>
    </cofactor>
</comment>
<dbReference type="EMBL" id="HG793130">
    <property type="protein sequence ID" value="CDK29325.1"/>
    <property type="molecule type" value="Genomic_DNA"/>
</dbReference>
<evidence type="ECO:0000313" key="9">
    <source>
        <dbReference type="Proteomes" id="UP000019384"/>
    </source>
</evidence>
<comment type="similarity">
    <text evidence="2 6">Belongs to the cytochrome P450 family.</text>
</comment>
<dbReference type="GO" id="GO:0004497">
    <property type="term" value="F:monooxygenase activity"/>
    <property type="evidence" value="ECO:0007669"/>
    <property type="project" value="UniProtKB-KW"/>
</dbReference>
<keyword evidence="6" id="KW-0503">Monooxygenase</keyword>
<evidence type="ECO:0000256" key="4">
    <source>
        <dbReference type="ARBA" id="ARBA00023004"/>
    </source>
</evidence>
<dbReference type="GO" id="GO:0016705">
    <property type="term" value="F:oxidoreductase activity, acting on paired donors, with incorporation or reduction of molecular oxygen"/>
    <property type="evidence" value="ECO:0007669"/>
    <property type="project" value="InterPro"/>
</dbReference>
<dbReference type="InterPro" id="IPR002401">
    <property type="entry name" value="Cyt_P450_E_grp-I"/>
</dbReference>
<reference evidence="8" key="1">
    <citation type="submission" date="2013-12" db="EMBL/GenBank/DDBJ databases">
        <authorList>
            <person name="Genoscope - CEA"/>
        </authorList>
    </citation>
    <scope>NUCLEOTIDE SEQUENCE</scope>
    <source>
        <strain evidence="8">CBS 1993</strain>
    </source>
</reference>
<keyword evidence="5 6" id="KW-0349">Heme</keyword>
<gene>
    <name evidence="8" type="ORF">KUCA_T00005313001</name>
</gene>
<keyword evidence="9" id="KW-1185">Reference proteome</keyword>
<dbReference type="PRINTS" id="PR00463">
    <property type="entry name" value="EP450I"/>
</dbReference>
<reference evidence="8" key="2">
    <citation type="submission" date="2014-02" db="EMBL/GenBank/DDBJ databases">
        <title>Complete DNA sequence of /Kuraishia capsulata/ illustrates novel genomic features among budding yeasts (/Saccharomycotina/).</title>
        <authorList>
            <person name="Morales L."/>
            <person name="Noel B."/>
            <person name="Porcel B."/>
            <person name="Marcet-Houben M."/>
            <person name="Hullo M-F."/>
            <person name="Sacerdot C."/>
            <person name="Tekaia F."/>
            <person name="Leh-Louis V."/>
            <person name="Despons L."/>
            <person name="Khanna V."/>
            <person name="Aury J-M."/>
            <person name="Barbe V."/>
            <person name="Couloux A."/>
            <person name="Labadie K."/>
            <person name="Pelletier E."/>
            <person name="Souciet J-L."/>
            <person name="Boekhout T."/>
            <person name="Gabaldon T."/>
            <person name="Wincker P."/>
            <person name="Dujon B."/>
        </authorList>
    </citation>
    <scope>NUCLEOTIDE SEQUENCE</scope>
    <source>
        <strain evidence="8">CBS 1993</strain>
    </source>
</reference>
<dbReference type="AlphaFoldDB" id="W6MXR0"/>
<proteinExistence type="inferred from homology"/>
<dbReference type="RefSeq" id="XP_022461312.1">
    <property type="nucleotide sequence ID" value="XM_022600496.1"/>
</dbReference>
<feature type="transmembrane region" description="Helical" evidence="7">
    <location>
        <begin position="15"/>
        <end position="37"/>
    </location>
</feature>
<dbReference type="SUPFAM" id="SSF48264">
    <property type="entry name" value="Cytochrome P450"/>
    <property type="match status" value="1"/>
</dbReference>
<keyword evidence="7" id="KW-0472">Membrane</keyword>
<dbReference type="HOGENOM" id="CLU_001570_14_2_1"/>
<accession>W6MXR0</accession>
<evidence type="ECO:0008006" key="10">
    <source>
        <dbReference type="Google" id="ProtNLM"/>
    </source>
</evidence>
<dbReference type="Pfam" id="PF00067">
    <property type="entry name" value="p450"/>
    <property type="match status" value="1"/>
</dbReference>